<keyword evidence="6" id="KW-1185">Reference proteome</keyword>
<dbReference type="GO" id="GO:0080008">
    <property type="term" value="C:Cul4-RING E3 ubiquitin ligase complex"/>
    <property type="evidence" value="ECO:0007669"/>
    <property type="project" value="TreeGrafter"/>
</dbReference>
<feature type="repeat" description="WD" evidence="3">
    <location>
        <begin position="48"/>
        <end position="83"/>
    </location>
</feature>
<evidence type="ECO:0008006" key="7">
    <source>
        <dbReference type="Google" id="ProtNLM"/>
    </source>
</evidence>
<dbReference type="GO" id="GO:0045717">
    <property type="term" value="P:negative regulation of fatty acid biosynthetic process"/>
    <property type="evidence" value="ECO:0007669"/>
    <property type="project" value="TreeGrafter"/>
</dbReference>
<dbReference type="PROSITE" id="PS50082">
    <property type="entry name" value="WD_REPEATS_2"/>
    <property type="match status" value="3"/>
</dbReference>
<dbReference type="GO" id="GO:0005737">
    <property type="term" value="C:cytoplasm"/>
    <property type="evidence" value="ECO:0007669"/>
    <property type="project" value="TreeGrafter"/>
</dbReference>
<dbReference type="Pfam" id="PF00400">
    <property type="entry name" value="WD40"/>
    <property type="match status" value="3"/>
</dbReference>
<dbReference type="PROSITE" id="PS50294">
    <property type="entry name" value="WD_REPEATS_REGION"/>
    <property type="match status" value="2"/>
</dbReference>
<feature type="repeat" description="WD" evidence="3">
    <location>
        <begin position="96"/>
        <end position="137"/>
    </location>
</feature>
<evidence type="ECO:0000256" key="3">
    <source>
        <dbReference type="PROSITE-ProRule" id="PRU00221"/>
    </source>
</evidence>
<protein>
    <recommendedName>
        <fullName evidence="7">DDB1- and CUL4-associated factor 5</fullName>
    </recommendedName>
</protein>
<keyword evidence="1 3" id="KW-0853">WD repeat</keyword>
<feature type="region of interest" description="Disordered" evidence="4">
    <location>
        <begin position="507"/>
        <end position="541"/>
    </location>
</feature>
<dbReference type="SMART" id="SM00320">
    <property type="entry name" value="WD40"/>
    <property type="match status" value="6"/>
</dbReference>
<dbReference type="PROSITE" id="PS00678">
    <property type="entry name" value="WD_REPEATS_1"/>
    <property type="match status" value="1"/>
</dbReference>
<feature type="compositionally biased region" description="Polar residues" evidence="4">
    <location>
        <begin position="524"/>
        <end position="537"/>
    </location>
</feature>
<evidence type="ECO:0000256" key="2">
    <source>
        <dbReference type="ARBA" id="ARBA00022737"/>
    </source>
</evidence>
<evidence type="ECO:0000313" key="6">
    <source>
        <dbReference type="Proteomes" id="UP001209878"/>
    </source>
</evidence>
<dbReference type="PANTHER" id="PTHR15574">
    <property type="entry name" value="WD REPEAT DOMAIN-CONTAINING FAMILY"/>
    <property type="match status" value="1"/>
</dbReference>
<feature type="compositionally biased region" description="Low complexity" evidence="4">
    <location>
        <begin position="608"/>
        <end position="624"/>
    </location>
</feature>
<feature type="repeat" description="WD" evidence="3">
    <location>
        <begin position="324"/>
        <end position="356"/>
    </location>
</feature>
<evidence type="ECO:0000313" key="5">
    <source>
        <dbReference type="EMBL" id="KAK2177871.1"/>
    </source>
</evidence>
<sequence length="844" mass="92293">MPKWKGKSYPRGTLPYVYSRQYREQDPCNNNLLPDRLAYAKYLFSKDLKGHFGCVNAIEFSPNGGEWITSGGDDRRVLIWNVEKTCSGVGQPAVMTAQHNSNIFCLAVNSDTSKVLSGGNDQQVIVHDIATGATLDVFLHDEAVYGLSINPANDDVFASASDDGQILIHDLRLSPNEDPLCLASYTSPMHSVMYNPVDPRLVLTANSKEGIGLWDVRKPQSCLIRYGGSLAQQSCMSVRVSRLGDRVIALRRRLPPVLYHLHSPLPVVQFDTASYYNSCTMKSCCFAGDRDQYILSGSDDFNLCMWRIPDKASTAWVGQAHLVLKGHRSIVNQVRFNPSNHLLISSGVEKVIKIWSPVPISPLGDEDGYAIDGSQNQPKSERPLYTPEEYINLVLRSGQVMSHDYTQESTDEDPRMLAFFDSLVQREIDGWSSEDSLESSPERFHRFVRMDNSDSSDSSRSDIEDGFSPFTSAFRSAMANEMRNAISVAGAAVPNAAGDNVIVVSRSPTTNPEMPAQPAISPAPDTSQPVRGSSVTETAPVPKRRSITSLIANKRKEYLSNIVKAEHSRKRKKRKKFGTMVIKGGVPLPKLGRCSDSESSGSEQNGACSDSSSSSSSSSSSDSCSGRKILMEVMEERRRAKRGVQNIGRLRSHIIDSGSDSSTKGRKQAKLCDDDRLPVHDQDGCQSLSEPVASTSGCGDLSRPTCVMLSSHHETHTATESSPLETFSNPSATASCHMTRTAANGVSHRCVGGVDGTKGDVIAPKTETETTTNSNHCSDGSAATLCAVPASSNGATNGTSVSHQGAQHTTWLEFRRFRNKVERARRHYRQRAEHEQQPSSDENS</sequence>
<dbReference type="InterPro" id="IPR036322">
    <property type="entry name" value="WD40_repeat_dom_sf"/>
</dbReference>
<name>A0AAD9KUU4_RIDPI</name>
<dbReference type="InterPro" id="IPR019775">
    <property type="entry name" value="WD40_repeat_CS"/>
</dbReference>
<feature type="region of interest" description="Disordered" evidence="4">
    <location>
        <begin position="651"/>
        <end position="674"/>
    </location>
</feature>
<dbReference type="InterPro" id="IPR045151">
    <property type="entry name" value="DCAF8"/>
</dbReference>
<gene>
    <name evidence="5" type="ORF">NP493_574g01092</name>
</gene>
<feature type="region of interest" description="Disordered" evidence="4">
    <location>
        <begin position="825"/>
        <end position="844"/>
    </location>
</feature>
<dbReference type="Proteomes" id="UP001209878">
    <property type="component" value="Unassembled WGS sequence"/>
</dbReference>
<dbReference type="InterPro" id="IPR015943">
    <property type="entry name" value="WD40/YVTN_repeat-like_dom_sf"/>
</dbReference>
<organism evidence="5 6">
    <name type="scientific">Ridgeia piscesae</name>
    <name type="common">Tubeworm</name>
    <dbReference type="NCBI Taxonomy" id="27915"/>
    <lineage>
        <taxon>Eukaryota</taxon>
        <taxon>Metazoa</taxon>
        <taxon>Spiralia</taxon>
        <taxon>Lophotrochozoa</taxon>
        <taxon>Annelida</taxon>
        <taxon>Polychaeta</taxon>
        <taxon>Sedentaria</taxon>
        <taxon>Canalipalpata</taxon>
        <taxon>Sabellida</taxon>
        <taxon>Siboglinidae</taxon>
        <taxon>Ridgeia</taxon>
    </lineage>
</organism>
<comment type="caution">
    <text evidence="5">The sequence shown here is derived from an EMBL/GenBank/DDBJ whole genome shotgun (WGS) entry which is preliminary data.</text>
</comment>
<proteinExistence type="predicted"/>
<dbReference type="SUPFAM" id="SSF50978">
    <property type="entry name" value="WD40 repeat-like"/>
    <property type="match status" value="1"/>
</dbReference>
<evidence type="ECO:0000256" key="4">
    <source>
        <dbReference type="SAM" id="MobiDB-lite"/>
    </source>
</evidence>
<dbReference type="InterPro" id="IPR001680">
    <property type="entry name" value="WD40_rpt"/>
</dbReference>
<dbReference type="AlphaFoldDB" id="A0AAD9KUU4"/>
<reference evidence="5" key="1">
    <citation type="journal article" date="2023" name="Mol. Biol. Evol.">
        <title>Third-Generation Sequencing Reveals the Adaptive Role of the Epigenome in Three Deep-Sea Polychaetes.</title>
        <authorList>
            <person name="Perez M."/>
            <person name="Aroh O."/>
            <person name="Sun Y."/>
            <person name="Lan Y."/>
            <person name="Juniper S.K."/>
            <person name="Young C.R."/>
            <person name="Angers B."/>
            <person name="Qian P.Y."/>
        </authorList>
    </citation>
    <scope>NUCLEOTIDE SEQUENCE</scope>
    <source>
        <strain evidence="5">R07B-5</strain>
    </source>
</reference>
<feature type="compositionally biased region" description="Polar residues" evidence="4">
    <location>
        <begin position="597"/>
        <end position="607"/>
    </location>
</feature>
<dbReference type="Gene3D" id="2.130.10.10">
    <property type="entry name" value="YVTN repeat-like/Quinoprotein amine dehydrogenase"/>
    <property type="match status" value="3"/>
</dbReference>
<feature type="compositionally biased region" description="Basic residues" evidence="4">
    <location>
        <begin position="567"/>
        <end position="577"/>
    </location>
</feature>
<feature type="region of interest" description="Disordered" evidence="4">
    <location>
        <begin position="563"/>
        <end position="626"/>
    </location>
</feature>
<evidence type="ECO:0000256" key="1">
    <source>
        <dbReference type="ARBA" id="ARBA00022574"/>
    </source>
</evidence>
<dbReference type="EMBL" id="JAODUO010000574">
    <property type="protein sequence ID" value="KAK2177871.1"/>
    <property type="molecule type" value="Genomic_DNA"/>
</dbReference>
<dbReference type="PANTHER" id="PTHR15574:SF43">
    <property type="entry name" value="DDB1- AND CUL4-ASSOCIATED FACTOR 5"/>
    <property type="match status" value="1"/>
</dbReference>
<accession>A0AAD9KUU4</accession>
<keyword evidence="2" id="KW-0677">Repeat</keyword>